<proteinExistence type="predicted"/>
<dbReference type="GeneID" id="20350617"/>
<evidence type="ECO:0000313" key="2">
    <source>
        <dbReference type="EnsemblFungi" id="EJT73315"/>
    </source>
</evidence>
<dbReference type="VEuPathDB" id="FungiDB:GGTG_10159"/>
<dbReference type="EnsemblFungi" id="EJT73315">
    <property type="protein sequence ID" value="EJT73315"/>
    <property type="gene ID" value="GGTG_10159"/>
</dbReference>
<reference evidence="2" key="5">
    <citation type="submission" date="2018-04" db="UniProtKB">
        <authorList>
            <consortium name="EnsemblFungi"/>
        </authorList>
    </citation>
    <scope>IDENTIFICATION</scope>
    <source>
        <strain evidence="2">R3-111a-1</strain>
    </source>
</reference>
<reference evidence="2" key="4">
    <citation type="journal article" date="2015" name="G3 (Bethesda)">
        <title>Genome sequences of three phytopathogenic species of the Magnaporthaceae family of fungi.</title>
        <authorList>
            <person name="Okagaki L.H."/>
            <person name="Nunes C.C."/>
            <person name="Sailsbery J."/>
            <person name="Clay B."/>
            <person name="Brown D."/>
            <person name="John T."/>
            <person name="Oh Y."/>
            <person name="Young N."/>
            <person name="Fitzgerald M."/>
            <person name="Haas B.J."/>
            <person name="Zeng Q."/>
            <person name="Young S."/>
            <person name="Adiconis X."/>
            <person name="Fan L."/>
            <person name="Levin J.Z."/>
            <person name="Mitchell T.K."/>
            <person name="Okubara P.A."/>
            <person name="Farman M.L."/>
            <person name="Kohn L.M."/>
            <person name="Birren B."/>
            <person name="Ma L.-J."/>
            <person name="Dean R.A."/>
        </authorList>
    </citation>
    <scope>NUCLEOTIDE SEQUENCE</scope>
    <source>
        <strain evidence="2">R3-111a-1</strain>
    </source>
</reference>
<dbReference type="Proteomes" id="UP000006039">
    <property type="component" value="Unassembled WGS sequence"/>
</dbReference>
<organism evidence="1">
    <name type="scientific">Gaeumannomyces tritici (strain R3-111a-1)</name>
    <name type="common">Wheat and barley take-all root rot fungus</name>
    <name type="synonym">Gaeumannomyces graminis var. tritici</name>
    <dbReference type="NCBI Taxonomy" id="644352"/>
    <lineage>
        <taxon>Eukaryota</taxon>
        <taxon>Fungi</taxon>
        <taxon>Dikarya</taxon>
        <taxon>Ascomycota</taxon>
        <taxon>Pezizomycotina</taxon>
        <taxon>Sordariomycetes</taxon>
        <taxon>Sordariomycetidae</taxon>
        <taxon>Magnaporthales</taxon>
        <taxon>Magnaporthaceae</taxon>
        <taxon>Gaeumannomyces</taxon>
    </lineage>
</organism>
<dbReference type="EMBL" id="GL385399">
    <property type="protein sequence ID" value="EJT73315.1"/>
    <property type="molecule type" value="Genomic_DNA"/>
</dbReference>
<name>J3P9H9_GAET3</name>
<accession>J3P9H9</accession>
<reference evidence="3" key="1">
    <citation type="submission" date="2010-07" db="EMBL/GenBank/DDBJ databases">
        <title>The genome sequence of Gaeumannomyces graminis var. tritici strain R3-111a-1.</title>
        <authorList>
            <consortium name="The Broad Institute Genome Sequencing Platform"/>
            <person name="Ma L.-J."/>
            <person name="Dead R."/>
            <person name="Young S."/>
            <person name="Zeng Q."/>
            <person name="Koehrsen M."/>
            <person name="Alvarado L."/>
            <person name="Berlin A."/>
            <person name="Chapman S.B."/>
            <person name="Chen Z."/>
            <person name="Freedman E."/>
            <person name="Gellesch M."/>
            <person name="Goldberg J."/>
            <person name="Griggs A."/>
            <person name="Gujja S."/>
            <person name="Heilman E.R."/>
            <person name="Heiman D."/>
            <person name="Hepburn T."/>
            <person name="Howarth C."/>
            <person name="Jen D."/>
            <person name="Larson L."/>
            <person name="Mehta T."/>
            <person name="Neiman D."/>
            <person name="Pearson M."/>
            <person name="Roberts A."/>
            <person name="Saif S."/>
            <person name="Shea T."/>
            <person name="Shenoy N."/>
            <person name="Sisk P."/>
            <person name="Stolte C."/>
            <person name="Sykes S."/>
            <person name="Walk T."/>
            <person name="White J."/>
            <person name="Yandava C."/>
            <person name="Haas B."/>
            <person name="Nusbaum C."/>
            <person name="Birren B."/>
        </authorList>
    </citation>
    <scope>NUCLEOTIDE SEQUENCE [LARGE SCALE GENOMIC DNA]</scope>
    <source>
        <strain evidence="3">R3-111a-1</strain>
    </source>
</reference>
<keyword evidence="3" id="KW-1185">Reference proteome</keyword>
<reference evidence="1" key="2">
    <citation type="submission" date="2010-07" db="EMBL/GenBank/DDBJ databases">
        <authorList>
            <consortium name="The Broad Institute Genome Sequencing Platform"/>
            <consortium name="Broad Institute Genome Sequencing Center for Infectious Disease"/>
            <person name="Ma L.-J."/>
            <person name="Dead R."/>
            <person name="Young S."/>
            <person name="Zeng Q."/>
            <person name="Koehrsen M."/>
            <person name="Alvarado L."/>
            <person name="Berlin A."/>
            <person name="Chapman S.B."/>
            <person name="Chen Z."/>
            <person name="Freedman E."/>
            <person name="Gellesch M."/>
            <person name="Goldberg J."/>
            <person name="Griggs A."/>
            <person name="Gujja S."/>
            <person name="Heilman E.R."/>
            <person name="Heiman D."/>
            <person name="Hepburn T."/>
            <person name="Howarth C."/>
            <person name="Jen D."/>
            <person name="Larson L."/>
            <person name="Mehta T."/>
            <person name="Neiman D."/>
            <person name="Pearson M."/>
            <person name="Roberts A."/>
            <person name="Saif S."/>
            <person name="Shea T."/>
            <person name="Shenoy N."/>
            <person name="Sisk P."/>
            <person name="Stolte C."/>
            <person name="Sykes S."/>
            <person name="Walk T."/>
            <person name="White J."/>
            <person name="Yandava C."/>
            <person name="Haas B."/>
            <person name="Nusbaum C."/>
            <person name="Birren B."/>
        </authorList>
    </citation>
    <scope>NUCLEOTIDE SEQUENCE</scope>
    <source>
        <strain evidence="1">R3-111a-1</strain>
    </source>
</reference>
<sequence length="129" mass="13698">MLLLSGQGKFYGRQAIAAAAVDRGWKATANTPSLGLSLGRPADAPANTTVEGPPRGGLFQPWRIFLIFADAALPLQTNHGRWRRVMICALIPGGSTTPIFICVVNANANAHANSARPLWRGPSVPRRGS</sequence>
<dbReference type="RefSeq" id="XP_009226289.1">
    <property type="nucleotide sequence ID" value="XM_009228025.1"/>
</dbReference>
<protein>
    <submittedName>
        <fullName evidence="1 2">Uncharacterized protein</fullName>
    </submittedName>
</protein>
<evidence type="ECO:0000313" key="3">
    <source>
        <dbReference type="Proteomes" id="UP000006039"/>
    </source>
</evidence>
<gene>
    <name evidence="2" type="primary">20350617</name>
    <name evidence="1" type="ORF">GGTG_10159</name>
</gene>
<reference evidence="1" key="3">
    <citation type="submission" date="2010-09" db="EMBL/GenBank/DDBJ databases">
        <title>Annotation of Gaeumannomyces graminis var. tritici R3-111a-1.</title>
        <authorList>
            <consortium name="The Broad Institute Genome Sequencing Platform"/>
            <person name="Ma L.-J."/>
            <person name="Dead R."/>
            <person name="Young S.K."/>
            <person name="Zeng Q."/>
            <person name="Gargeya S."/>
            <person name="Fitzgerald M."/>
            <person name="Haas B."/>
            <person name="Abouelleil A."/>
            <person name="Alvarado L."/>
            <person name="Arachchi H.M."/>
            <person name="Berlin A."/>
            <person name="Brown A."/>
            <person name="Chapman S.B."/>
            <person name="Chen Z."/>
            <person name="Dunbar C."/>
            <person name="Freedman E."/>
            <person name="Gearin G."/>
            <person name="Gellesch M."/>
            <person name="Goldberg J."/>
            <person name="Griggs A."/>
            <person name="Gujja S."/>
            <person name="Heiman D."/>
            <person name="Howarth C."/>
            <person name="Larson L."/>
            <person name="Lui A."/>
            <person name="MacDonald P.J.P."/>
            <person name="Mehta T."/>
            <person name="Montmayeur A."/>
            <person name="Murphy C."/>
            <person name="Neiman D."/>
            <person name="Pearson M."/>
            <person name="Priest M."/>
            <person name="Roberts A."/>
            <person name="Saif S."/>
            <person name="Shea T."/>
            <person name="Shenoy N."/>
            <person name="Sisk P."/>
            <person name="Stolte C."/>
            <person name="Sykes S."/>
            <person name="Yandava C."/>
            <person name="Wortman J."/>
            <person name="Nusbaum C."/>
            <person name="Birren B."/>
        </authorList>
    </citation>
    <scope>NUCLEOTIDE SEQUENCE</scope>
    <source>
        <strain evidence="1">R3-111a-1</strain>
    </source>
</reference>
<evidence type="ECO:0000313" key="1">
    <source>
        <dbReference type="EMBL" id="EJT73315.1"/>
    </source>
</evidence>
<dbReference type="AlphaFoldDB" id="J3P9H9"/>
<dbReference type="HOGENOM" id="CLU_1948952_0_0_1"/>